<gene>
    <name evidence="2" type="ORF">M1L60_22875</name>
</gene>
<feature type="domain" description="HTH cro/C1-type" evidence="1">
    <location>
        <begin position="1"/>
        <end position="46"/>
    </location>
</feature>
<dbReference type="InterPro" id="IPR010982">
    <property type="entry name" value="Lambda_DNA-bd_dom_sf"/>
</dbReference>
<evidence type="ECO:0000259" key="1">
    <source>
        <dbReference type="PROSITE" id="PS50943"/>
    </source>
</evidence>
<sequence>MTQAHLAARAGVSRRWLSDLEAGKPTAEVGLVFKVLSALGLLVDVRPEPEPEIDLDAYLDSLGGGPQ</sequence>
<reference evidence="2 3" key="1">
    <citation type="submission" date="2022-06" db="EMBL/GenBank/DDBJ databases">
        <title>New Species of the Genus Actinoplanes, ActinopZanes ferrugineus.</title>
        <authorList>
            <person name="Ding P."/>
        </authorList>
    </citation>
    <scope>NUCLEOTIDE SEQUENCE [LARGE SCALE GENOMIC DNA]</scope>
    <source>
        <strain evidence="2 3">TRM88003</strain>
    </source>
</reference>
<name>A0ABT1DTT1_9ACTN</name>
<evidence type="ECO:0000313" key="2">
    <source>
        <dbReference type="EMBL" id="MCO8273441.1"/>
    </source>
</evidence>
<proteinExistence type="predicted"/>
<protein>
    <submittedName>
        <fullName evidence="2">Helix-turn-helix domain-containing protein</fullName>
    </submittedName>
</protein>
<evidence type="ECO:0000313" key="3">
    <source>
        <dbReference type="Proteomes" id="UP001523369"/>
    </source>
</evidence>
<accession>A0ABT1DTT1</accession>
<dbReference type="Proteomes" id="UP001523369">
    <property type="component" value="Unassembled WGS sequence"/>
</dbReference>
<dbReference type="EMBL" id="JAMYJR010000026">
    <property type="protein sequence ID" value="MCO8273441.1"/>
    <property type="molecule type" value="Genomic_DNA"/>
</dbReference>
<dbReference type="PROSITE" id="PS50943">
    <property type="entry name" value="HTH_CROC1"/>
    <property type="match status" value="1"/>
</dbReference>
<dbReference type="SUPFAM" id="SSF47413">
    <property type="entry name" value="lambda repressor-like DNA-binding domains"/>
    <property type="match status" value="1"/>
</dbReference>
<dbReference type="Pfam" id="PF01381">
    <property type="entry name" value="HTH_3"/>
    <property type="match status" value="1"/>
</dbReference>
<organism evidence="2 3">
    <name type="scientific">Paractinoplanes aksuensis</name>
    <dbReference type="NCBI Taxonomy" id="2939490"/>
    <lineage>
        <taxon>Bacteria</taxon>
        <taxon>Bacillati</taxon>
        <taxon>Actinomycetota</taxon>
        <taxon>Actinomycetes</taxon>
        <taxon>Micromonosporales</taxon>
        <taxon>Micromonosporaceae</taxon>
        <taxon>Paractinoplanes</taxon>
    </lineage>
</organism>
<dbReference type="Gene3D" id="1.10.260.40">
    <property type="entry name" value="lambda repressor-like DNA-binding domains"/>
    <property type="match status" value="1"/>
</dbReference>
<dbReference type="InterPro" id="IPR001387">
    <property type="entry name" value="Cro/C1-type_HTH"/>
</dbReference>
<comment type="caution">
    <text evidence="2">The sequence shown here is derived from an EMBL/GenBank/DDBJ whole genome shotgun (WGS) entry which is preliminary data.</text>
</comment>
<keyword evidence="3" id="KW-1185">Reference proteome</keyword>
<dbReference type="CDD" id="cd00093">
    <property type="entry name" value="HTH_XRE"/>
    <property type="match status" value="1"/>
</dbReference>